<evidence type="ECO:0000313" key="5">
    <source>
        <dbReference type="Proteomes" id="UP000220158"/>
    </source>
</evidence>
<proteinExistence type="predicted"/>
<feature type="transmembrane region" description="Helical" evidence="3">
    <location>
        <begin position="956"/>
        <end position="971"/>
    </location>
</feature>
<dbReference type="KEGG" id="prel:PRELSG_0717900"/>
<gene>
    <name evidence="4" type="ORF">PRELSG_0717900</name>
</gene>
<feature type="coiled-coil region" evidence="1">
    <location>
        <begin position="1277"/>
        <end position="1318"/>
    </location>
</feature>
<keyword evidence="3" id="KW-0812">Transmembrane</keyword>
<dbReference type="Proteomes" id="UP000220158">
    <property type="component" value="Chromosome 7"/>
</dbReference>
<feature type="compositionally biased region" description="Polar residues" evidence="2">
    <location>
        <begin position="1097"/>
        <end position="1106"/>
    </location>
</feature>
<evidence type="ECO:0000313" key="4">
    <source>
        <dbReference type="EMBL" id="CRG99414.1"/>
    </source>
</evidence>
<dbReference type="GeneID" id="39735516"/>
<evidence type="ECO:0000256" key="2">
    <source>
        <dbReference type="SAM" id="MobiDB-lite"/>
    </source>
</evidence>
<protein>
    <submittedName>
        <fullName evidence="4">Uncharacterized protein</fullName>
    </submittedName>
</protein>
<dbReference type="OrthoDB" id="377415at2759"/>
<feature type="compositionally biased region" description="Basic and acidic residues" evidence="2">
    <location>
        <begin position="1070"/>
        <end position="1095"/>
    </location>
</feature>
<evidence type="ECO:0000256" key="3">
    <source>
        <dbReference type="SAM" id="Phobius"/>
    </source>
</evidence>
<accession>A0A1J1H7K8</accession>
<evidence type="ECO:0000256" key="1">
    <source>
        <dbReference type="SAM" id="Coils"/>
    </source>
</evidence>
<feature type="transmembrane region" description="Helical" evidence="3">
    <location>
        <begin position="916"/>
        <end position="936"/>
    </location>
</feature>
<reference evidence="4 5" key="1">
    <citation type="submission" date="2015-04" db="EMBL/GenBank/DDBJ databases">
        <authorList>
            <consortium name="Pathogen Informatics"/>
        </authorList>
    </citation>
    <scope>NUCLEOTIDE SEQUENCE [LARGE SCALE GENOMIC DNA]</scope>
    <source>
        <strain evidence="4 5">SGS1</strain>
    </source>
</reference>
<feature type="region of interest" description="Disordered" evidence="2">
    <location>
        <begin position="1070"/>
        <end position="1106"/>
    </location>
</feature>
<feature type="transmembrane region" description="Helical" evidence="3">
    <location>
        <begin position="1209"/>
        <end position="1227"/>
    </location>
</feature>
<keyword evidence="1" id="KW-0175">Coiled coil</keyword>
<dbReference type="VEuPathDB" id="PlasmoDB:PRELSG_0717900"/>
<sequence>MDNESTGKLLNNDTSRGNNNLDGLNQIKENSNIFLKNTLNLFKDIKNENVFYNIIENINTYINKLKKENEFHDFLFSYNGLIEEYYTVYEEYIVFTKIIENLNSLDIIEILIILNFNKRIFDILLFSYNDLYLIEVKRIYHILFELTYVLIENLTIYEEKNSFSSELIDKMFLRNDLKYINKKQINNIYIYINEKNCDYMNMVFSLLEFILDLNDKIYNYFLNSNIDCTNYINELIIIKKDIYEKLDDNNNEKHYLPDLYNEEDFNSIEKNNLLINNMYFKKRKNEDYDDYIKNYIYTEKKYNENKSTEKEKKLLDCIYICNYENNIVLIKNNNGNNGNVEEKKEKNKFASEMKLTNINLNLLKISICTLFKAKKITQYMNENFFKRFFYVFNDMLNDIIKSLHKKNYILFLDYFFSDILKSVILLVFYYNENIEDTPKQTMLFYKSLNKVIDHISIYLHNKKIFYEIYYDKNITKNFFNVKKFLYNFDKTYYMLFYIFYTIIEKTNHLNNEIFLFFCSEIINKKEKNEDKKVKICGLEEKEKIVKLKLERLHLNKNFLINYKKEVQEKSINRIITIFIFLEKKIKKYICFFRYILCFIWNKFKKKKKKKKKDTLSDFDIIIKKIEYVLLDMFIKFTDTLIIYKYCFSEKNDTTKVCFFDEFHLYMKSIQQIIFTSFIFIPNNIINKIDKYTKDKSNLVKYNIEENEFIEFNKKLYFFSELNDEKKNNIRNKEKNIVNISDTFDNQWKNVGEGIEDEYNIYKGDGISSHENGKINTKKENICNFDSVREKILKYDIHNNTKMEKINNFTEYDIIVLNILSVIFMNIMKEVINNKYKFVYFKNSIIHIELLKKLLYILINNKNTTDNIYDFEEKKIYINKEKGDLDSYFCFPYEFLSSIIISQLNCFMNDNLCNYKIYIVFLEFLFYISSSINPFFFYISKKIWEYLGYFINKSNDVISLSVLLQILFYLISDKDKTYVVKNNEIIFHKIKKTNSKQYLLFLFLKNQVVLNRNGKNYLFFFHIFLKNVNSEKLIATVMKSFFYKFHMNLQYSLNILLKYLNAYEQKVEKREKEEKEREEKELSNEKKEKKNVHENLEINNTEYKNSPNRNVSLSKNLFQKSEQNEEIIDECKIISIFIYFDIIKILPEKFLHFASEINLMKEFQNFFYFLIYLYDEFKLLEKRNEKYIHTKIFNRIKITKGQYYYNCAKIYFPIITSSLISHFLFSLLNENSFLSNFRIIKFYESFFSNKYLYTLCNNYIYIKILNEAFIILLHLKKTENYLNNFENLNDKKNEIKESLEEFCENLIGYEKNKNDLKEAYNSNNKIDKDLNIFSCLFKVYIIFLKEYSYFFFSSMIILIKKNIILNEFNFIDFYKNVYNNLKNEEKYSPSFKHLMLSIFEYFFNKNNKILDNENIENILIDKKENIKLLHNRKNFLNIFFQNCCSSKLLSNFYLKSKLSKFLQRNLRTISSDNDVENLSNMLLVNLHNWTNI</sequence>
<name>A0A1J1H7K8_PLARL</name>
<organism evidence="4 5">
    <name type="scientific">Plasmodium relictum</name>
    <dbReference type="NCBI Taxonomy" id="85471"/>
    <lineage>
        <taxon>Eukaryota</taxon>
        <taxon>Sar</taxon>
        <taxon>Alveolata</taxon>
        <taxon>Apicomplexa</taxon>
        <taxon>Aconoidasida</taxon>
        <taxon>Haemosporida</taxon>
        <taxon>Plasmodiidae</taxon>
        <taxon>Plasmodium</taxon>
        <taxon>Plasmodium (Haemamoeba)</taxon>
    </lineage>
</organism>
<dbReference type="EMBL" id="LN835302">
    <property type="protein sequence ID" value="CRG99414.1"/>
    <property type="molecule type" value="Genomic_DNA"/>
</dbReference>
<keyword evidence="3" id="KW-0472">Membrane</keyword>
<keyword evidence="3" id="KW-1133">Transmembrane helix</keyword>
<dbReference type="OMA" id="KQTMLFY"/>
<keyword evidence="5" id="KW-1185">Reference proteome</keyword>
<dbReference type="RefSeq" id="XP_028532421.1">
    <property type="nucleotide sequence ID" value="XM_028675875.1"/>
</dbReference>